<feature type="compositionally biased region" description="Basic and acidic residues" evidence="1">
    <location>
        <begin position="7"/>
        <end position="23"/>
    </location>
</feature>
<evidence type="ECO:0000256" key="1">
    <source>
        <dbReference type="SAM" id="MobiDB-lite"/>
    </source>
</evidence>
<feature type="region of interest" description="Disordered" evidence="1">
    <location>
        <begin position="1"/>
        <end position="23"/>
    </location>
</feature>
<comment type="caution">
    <text evidence="2">The sequence shown here is derived from an EMBL/GenBank/DDBJ whole genome shotgun (WGS) entry which is preliminary data.</text>
</comment>
<proteinExistence type="predicted"/>
<keyword evidence="3" id="KW-1185">Reference proteome</keyword>
<reference evidence="2 3" key="1">
    <citation type="submission" date="2024-02" db="EMBL/GenBank/DDBJ databases">
        <title>A draft genome for the cacao thread blight pathogen Marasmius crinis-equi.</title>
        <authorList>
            <person name="Cohen S.P."/>
            <person name="Baruah I.K."/>
            <person name="Amoako-Attah I."/>
            <person name="Bukari Y."/>
            <person name="Meinhardt L.W."/>
            <person name="Bailey B.A."/>
        </authorList>
    </citation>
    <scope>NUCLEOTIDE SEQUENCE [LARGE SCALE GENOMIC DNA]</scope>
    <source>
        <strain evidence="2 3">GH-76</strain>
    </source>
</reference>
<name>A0ABR3F133_9AGAR</name>
<organism evidence="2 3">
    <name type="scientific">Marasmius crinis-equi</name>
    <dbReference type="NCBI Taxonomy" id="585013"/>
    <lineage>
        <taxon>Eukaryota</taxon>
        <taxon>Fungi</taxon>
        <taxon>Dikarya</taxon>
        <taxon>Basidiomycota</taxon>
        <taxon>Agaricomycotina</taxon>
        <taxon>Agaricomycetes</taxon>
        <taxon>Agaricomycetidae</taxon>
        <taxon>Agaricales</taxon>
        <taxon>Marasmiineae</taxon>
        <taxon>Marasmiaceae</taxon>
        <taxon>Marasmius</taxon>
    </lineage>
</organism>
<accession>A0ABR3F133</accession>
<sequence length="223" mass="27125">MPRPRKYTTDEEQRDAARERSRKYYERNAEAIRERKKKERALKKENLDSETVTSIVNEPDFQSWMFREDPDDNYNLDSSIKWDEWDPMYCLYRVQALIEHEFGRAGSDGYHYMETLYRTVSMYLSNNGSMNTTDYPLMISQMRFEYFLKQAEYQELCIGQEYGYTSDSYSLAKEMVERILYLISCLDDLALSARRGRFDREYRSRKYQFQAEWMHQYFVYKPL</sequence>
<evidence type="ECO:0000313" key="3">
    <source>
        <dbReference type="Proteomes" id="UP001465976"/>
    </source>
</evidence>
<dbReference type="EMBL" id="JBAHYK010001234">
    <property type="protein sequence ID" value="KAL0568908.1"/>
    <property type="molecule type" value="Genomic_DNA"/>
</dbReference>
<protein>
    <submittedName>
        <fullName evidence="2">Uncharacterized protein</fullName>
    </submittedName>
</protein>
<dbReference type="Proteomes" id="UP001465976">
    <property type="component" value="Unassembled WGS sequence"/>
</dbReference>
<gene>
    <name evidence="2" type="ORF">V5O48_013064</name>
</gene>
<evidence type="ECO:0000313" key="2">
    <source>
        <dbReference type="EMBL" id="KAL0568908.1"/>
    </source>
</evidence>